<evidence type="ECO:0000313" key="2">
    <source>
        <dbReference type="EMBL" id="KJH51964.1"/>
    </source>
</evidence>
<evidence type="ECO:0000313" key="3">
    <source>
        <dbReference type="Proteomes" id="UP000053766"/>
    </source>
</evidence>
<feature type="compositionally biased region" description="Polar residues" evidence="1">
    <location>
        <begin position="137"/>
        <end position="151"/>
    </location>
</feature>
<name>A0A0D8Y7K2_DICVI</name>
<reference evidence="2 3" key="1">
    <citation type="submission" date="2013-11" db="EMBL/GenBank/DDBJ databases">
        <title>Draft genome of the bovine lungworm Dictyocaulus viviparus.</title>
        <authorList>
            <person name="Mitreva M."/>
        </authorList>
    </citation>
    <scope>NUCLEOTIDE SEQUENCE [LARGE SCALE GENOMIC DNA]</scope>
    <source>
        <strain evidence="2 3">HannoverDv2000</strain>
    </source>
</reference>
<proteinExistence type="predicted"/>
<accession>A0A0D8Y7K2</accession>
<sequence>MVCSVQNTVSSLLRDCEILSTQVDKIEKCSKTCLYGGQLESSKINGDQIVPHGSKNENPVNGGIESFQGRTLEFKEFLGIEYSQNNNNNISCSCIVQQDKGYDCSLKKENRMTLIVPHCSEEKEENQRAPQIDRRFPQSNFTDPSEMNLHSTKIKRPHPQKQSFQMYLNDTSKSIIVNDLKMQ</sequence>
<reference evidence="3" key="2">
    <citation type="journal article" date="2016" name="Sci. Rep.">
        <title>Dictyocaulus viviparus genome, variome and transcriptome elucidate lungworm biology and support future intervention.</title>
        <authorList>
            <person name="McNulty S.N."/>
            <person name="Strube C."/>
            <person name="Rosa B.A."/>
            <person name="Martin J.C."/>
            <person name="Tyagi R."/>
            <person name="Choi Y.J."/>
            <person name="Wang Q."/>
            <person name="Hallsworth Pepin K."/>
            <person name="Zhang X."/>
            <person name="Ozersky P."/>
            <person name="Wilson R.K."/>
            <person name="Sternberg P.W."/>
            <person name="Gasser R.B."/>
            <person name="Mitreva M."/>
        </authorList>
    </citation>
    <scope>NUCLEOTIDE SEQUENCE [LARGE SCALE GENOMIC DNA]</scope>
    <source>
        <strain evidence="3">HannoverDv2000</strain>
    </source>
</reference>
<feature type="region of interest" description="Disordered" evidence="1">
    <location>
        <begin position="135"/>
        <end position="161"/>
    </location>
</feature>
<keyword evidence="3" id="KW-1185">Reference proteome</keyword>
<evidence type="ECO:0000256" key="1">
    <source>
        <dbReference type="SAM" id="MobiDB-lite"/>
    </source>
</evidence>
<protein>
    <submittedName>
        <fullName evidence="2">Uncharacterized protein</fullName>
    </submittedName>
</protein>
<dbReference type="AlphaFoldDB" id="A0A0D8Y7K2"/>
<dbReference type="EMBL" id="KN716173">
    <property type="protein sequence ID" value="KJH51964.1"/>
    <property type="molecule type" value="Genomic_DNA"/>
</dbReference>
<organism evidence="2 3">
    <name type="scientific">Dictyocaulus viviparus</name>
    <name type="common">Bovine lungworm</name>
    <dbReference type="NCBI Taxonomy" id="29172"/>
    <lineage>
        <taxon>Eukaryota</taxon>
        <taxon>Metazoa</taxon>
        <taxon>Ecdysozoa</taxon>
        <taxon>Nematoda</taxon>
        <taxon>Chromadorea</taxon>
        <taxon>Rhabditida</taxon>
        <taxon>Rhabditina</taxon>
        <taxon>Rhabditomorpha</taxon>
        <taxon>Strongyloidea</taxon>
        <taxon>Metastrongylidae</taxon>
        <taxon>Dictyocaulus</taxon>
    </lineage>
</organism>
<gene>
    <name evidence="2" type="ORF">DICVIV_01855</name>
</gene>
<dbReference type="Proteomes" id="UP000053766">
    <property type="component" value="Unassembled WGS sequence"/>
</dbReference>